<evidence type="ECO:0000313" key="2">
    <source>
        <dbReference type="Proteomes" id="UP001234297"/>
    </source>
</evidence>
<accession>A0ACC2N0K8</accession>
<dbReference type="Proteomes" id="UP001234297">
    <property type="component" value="Chromosome 1"/>
</dbReference>
<comment type="caution">
    <text evidence="1">The sequence shown here is derived from an EMBL/GenBank/DDBJ whole genome shotgun (WGS) entry which is preliminary data.</text>
</comment>
<organism evidence="1 2">
    <name type="scientific">Persea americana</name>
    <name type="common">Avocado</name>
    <dbReference type="NCBI Taxonomy" id="3435"/>
    <lineage>
        <taxon>Eukaryota</taxon>
        <taxon>Viridiplantae</taxon>
        <taxon>Streptophyta</taxon>
        <taxon>Embryophyta</taxon>
        <taxon>Tracheophyta</taxon>
        <taxon>Spermatophyta</taxon>
        <taxon>Magnoliopsida</taxon>
        <taxon>Magnoliidae</taxon>
        <taxon>Laurales</taxon>
        <taxon>Lauraceae</taxon>
        <taxon>Persea</taxon>
    </lineage>
</organism>
<reference evidence="1 2" key="1">
    <citation type="journal article" date="2022" name="Hortic Res">
        <title>A haplotype resolved chromosomal level avocado genome allows analysis of novel avocado genes.</title>
        <authorList>
            <person name="Nath O."/>
            <person name="Fletcher S.J."/>
            <person name="Hayward A."/>
            <person name="Shaw L.M."/>
            <person name="Masouleh A.K."/>
            <person name="Furtado A."/>
            <person name="Henry R.J."/>
            <person name="Mitter N."/>
        </authorList>
    </citation>
    <scope>NUCLEOTIDE SEQUENCE [LARGE SCALE GENOMIC DNA]</scope>
    <source>
        <strain evidence="2">cv. Hass</strain>
    </source>
</reference>
<dbReference type="EMBL" id="CM056809">
    <property type="protein sequence ID" value="KAJ8650939.1"/>
    <property type="molecule type" value="Genomic_DNA"/>
</dbReference>
<keyword evidence="2" id="KW-1185">Reference proteome</keyword>
<gene>
    <name evidence="1" type="ORF">MRB53_003962</name>
</gene>
<evidence type="ECO:0000313" key="1">
    <source>
        <dbReference type="EMBL" id="KAJ8650939.1"/>
    </source>
</evidence>
<sequence length="289" mass="31726">MDVGDPKERCHGQLHLHTPLLSTRRFAGLPRLNTKRSDSDVEHGCDTSSRIPFLWERVPGTPKFSDRQDRSTDEPPPPPKLPPGRLHHPCKEGDVGHNNNDDDDDGDGDAYLDAIDMVSFFESFSTEDTGIGGVSDLDSKAVQLQSKGDHSPSFIMNRFLPAANALANLSKKSSKKVTRKESSKHPSSLSKLRLGMVSHRPFSPPKSCGLVFFPWGLKQALCGSKSPQIRNCSFRKCNPSRDGENGSKSSGASSRGDAGKCSEQHLWRLESPCESWLSHAVSSVHEKRG</sequence>
<name>A0ACC2N0K8_PERAE</name>
<proteinExistence type="predicted"/>
<protein>
    <submittedName>
        <fullName evidence="1">Uncharacterized protein</fullName>
    </submittedName>
</protein>